<feature type="compositionally biased region" description="Acidic residues" evidence="8">
    <location>
        <begin position="38"/>
        <end position="53"/>
    </location>
</feature>
<proteinExistence type="inferred from homology"/>
<feature type="transmembrane region" description="Helical" evidence="9">
    <location>
        <begin position="224"/>
        <end position="246"/>
    </location>
</feature>
<evidence type="ECO:0000313" key="12">
    <source>
        <dbReference type="Proteomes" id="UP001459277"/>
    </source>
</evidence>
<dbReference type="PANTHER" id="PTHR12549">
    <property type="entry name" value="JMJC DOMAIN-CONTAINING HISTONE DEMETHYLATION PROTEIN"/>
    <property type="match status" value="1"/>
</dbReference>
<name>A0AAW2DE94_9ROSI</name>
<dbReference type="GO" id="GO:0031490">
    <property type="term" value="F:chromatin DNA binding"/>
    <property type="evidence" value="ECO:0007669"/>
    <property type="project" value="TreeGrafter"/>
</dbReference>
<evidence type="ECO:0000256" key="6">
    <source>
        <dbReference type="ARBA" id="ARBA00023242"/>
    </source>
</evidence>
<evidence type="ECO:0000256" key="3">
    <source>
        <dbReference type="ARBA" id="ARBA00022723"/>
    </source>
</evidence>
<evidence type="ECO:0000313" key="11">
    <source>
        <dbReference type="EMBL" id="KAL0008947.1"/>
    </source>
</evidence>
<gene>
    <name evidence="11" type="ORF">SO802_010449</name>
</gene>
<keyword evidence="7" id="KW-0862">Zinc</keyword>
<keyword evidence="9" id="KW-1133">Transmembrane helix</keyword>
<dbReference type="GO" id="GO:0008270">
    <property type="term" value="F:zinc ion binding"/>
    <property type="evidence" value="ECO:0007669"/>
    <property type="project" value="UniProtKB-KW"/>
</dbReference>
<organism evidence="11 12">
    <name type="scientific">Lithocarpus litseifolius</name>
    <dbReference type="NCBI Taxonomy" id="425828"/>
    <lineage>
        <taxon>Eukaryota</taxon>
        <taxon>Viridiplantae</taxon>
        <taxon>Streptophyta</taxon>
        <taxon>Embryophyta</taxon>
        <taxon>Tracheophyta</taxon>
        <taxon>Spermatophyta</taxon>
        <taxon>Magnoliopsida</taxon>
        <taxon>eudicotyledons</taxon>
        <taxon>Gunneridae</taxon>
        <taxon>Pentapetalae</taxon>
        <taxon>rosids</taxon>
        <taxon>fabids</taxon>
        <taxon>Fagales</taxon>
        <taxon>Fagaceae</taxon>
        <taxon>Lithocarpus</taxon>
    </lineage>
</organism>
<dbReference type="GO" id="GO:0032454">
    <property type="term" value="F:histone H3K9 demethylase activity"/>
    <property type="evidence" value="ECO:0007669"/>
    <property type="project" value="InterPro"/>
</dbReference>
<feature type="compositionally biased region" description="Basic and acidic residues" evidence="8">
    <location>
        <begin position="1"/>
        <end position="20"/>
    </location>
</feature>
<feature type="domain" description="RING-type" evidence="10">
    <location>
        <begin position="112"/>
        <end position="159"/>
    </location>
</feature>
<dbReference type="Pfam" id="PF10497">
    <property type="entry name" value="zf-4CXXC_R1"/>
    <property type="match status" value="1"/>
</dbReference>
<evidence type="ECO:0000259" key="10">
    <source>
        <dbReference type="PROSITE" id="PS50089"/>
    </source>
</evidence>
<comment type="caution">
    <text evidence="11">The sequence shown here is derived from an EMBL/GenBank/DDBJ whole genome shotgun (WGS) entry which is preliminary data.</text>
</comment>
<comment type="subcellular location">
    <subcellularLocation>
        <location evidence="1">Nucleus</location>
    </subcellularLocation>
</comment>
<evidence type="ECO:0000256" key="8">
    <source>
        <dbReference type="SAM" id="MobiDB-lite"/>
    </source>
</evidence>
<evidence type="ECO:0000256" key="1">
    <source>
        <dbReference type="ARBA" id="ARBA00004123"/>
    </source>
</evidence>
<dbReference type="InterPro" id="IPR045109">
    <property type="entry name" value="LSDs-like"/>
</dbReference>
<keyword evidence="7" id="KW-0863">Zinc-finger</keyword>
<dbReference type="EMBL" id="JAZDWU010000003">
    <property type="protein sequence ID" value="KAL0008947.1"/>
    <property type="molecule type" value="Genomic_DNA"/>
</dbReference>
<accession>A0AAW2DE94</accession>
<feature type="region of interest" description="Disordered" evidence="8">
    <location>
        <begin position="1"/>
        <end position="57"/>
    </location>
</feature>
<evidence type="ECO:0000256" key="4">
    <source>
        <dbReference type="ARBA" id="ARBA00023015"/>
    </source>
</evidence>
<keyword evidence="3" id="KW-0479">Metal-binding</keyword>
<dbReference type="GO" id="GO:0000118">
    <property type="term" value="C:histone deacetylase complex"/>
    <property type="evidence" value="ECO:0007669"/>
    <property type="project" value="TreeGrafter"/>
</dbReference>
<dbReference type="Proteomes" id="UP001459277">
    <property type="component" value="Unassembled WGS sequence"/>
</dbReference>
<keyword evidence="9" id="KW-0472">Membrane</keyword>
<keyword evidence="4" id="KW-0805">Transcription regulation</keyword>
<keyword evidence="9" id="KW-0812">Transmembrane</keyword>
<dbReference type="PROSITE" id="PS50089">
    <property type="entry name" value="ZF_RING_2"/>
    <property type="match status" value="1"/>
</dbReference>
<evidence type="ECO:0000256" key="2">
    <source>
        <dbReference type="ARBA" id="ARBA00006801"/>
    </source>
</evidence>
<evidence type="ECO:0000256" key="5">
    <source>
        <dbReference type="ARBA" id="ARBA00023163"/>
    </source>
</evidence>
<sequence length="256" mass="30026">MARLRNEKCVAEKEEGVEPVKKKKKRGRARNAVSQNRDEEEELLENRDDDVSDEVGGKRKKVEEVVNVNVNVKLRRKVVEKGKKTQNQNQEKNVEKINKHDPKWIEEVSLMCHQCQRNDKGRVVRCKRCKKKRYCIPCLRNWYPNTDEDYIAEACPLCRGNCNCKACLRLDVPVRNLKNLDLDISEDEIFEHYKYVLQILLPFLQQLNEEQMVEKQLEAKRQVIYVELLFLIFTEAVIDVLLISALPVAGRFVTDI</sequence>
<dbReference type="GO" id="GO:0000785">
    <property type="term" value="C:chromatin"/>
    <property type="evidence" value="ECO:0007669"/>
    <property type="project" value="TreeGrafter"/>
</dbReference>
<dbReference type="InterPro" id="IPR018866">
    <property type="entry name" value="Znf-4CXXC_R1"/>
</dbReference>
<dbReference type="PANTHER" id="PTHR12549:SF11">
    <property type="entry name" value="LYSINE-SPECIFIC DEMETHYLASE JMJ25"/>
    <property type="match status" value="1"/>
</dbReference>
<keyword evidence="12" id="KW-1185">Reference proteome</keyword>
<dbReference type="GO" id="GO:0006357">
    <property type="term" value="P:regulation of transcription by RNA polymerase II"/>
    <property type="evidence" value="ECO:0007669"/>
    <property type="project" value="TreeGrafter"/>
</dbReference>
<evidence type="ECO:0000256" key="7">
    <source>
        <dbReference type="PROSITE-ProRule" id="PRU00175"/>
    </source>
</evidence>
<comment type="similarity">
    <text evidence="2">Belongs to the JARID1 histone demethylase family.</text>
</comment>
<reference evidence="11 12" key="1">
    <citation type="submission" date="2024-01" db="EMBL/GenBank/DDBJ databases">
        <title>A telomere-to-telomere, gap-free genome of sweet tea (Lithocarpus litseifolius).</title>
        <authorList>
            <person name="Zhou J."/>
        </authorList>
    </citation>
    <scope>NUCLEOTIDE SEQUENCE [LARGE SCALE GENOMIC DNA]</scope>
    <source>
        <strain evidence="11">Zhou-2022a</strain>
        <tissue evidence="11">Leaf</tissue>
    </source>
</reference>
<protein>
    <recommendedName>
        <fullName evidence="10">RING-type domain-containing protein</fullName>
    </recommendedName>
</protein>
<evidence type="ECO:0000256" key="9">
    <source>
        <dbReference type="SAM" id="Phobius"/>
    </source>
</evidence>
<keyword evidence="6" id="KW-0539">Nucleus</keyword>
<dbReference type="GO" id="GO:0003712">
    <property type="term" value="F:transcription coregulator activity"/>
    <property type="evidence" value="ECO:0007669"/>
    <property type="project" value="TreeGrafter"/>
</dbReference>
<dbReference type="InterPro" id="IPR001841">
    <property type="entry name" value="Znf_RING"/>
</dbReference>
<keyword evidence="5" id="KW-0804">Transcription</keyword>
<dbReference type="AlphaFoldDB" id="A0AAW2DE94"/>